<name>A0AAU9LD10_9STRA</name>
<dbReference type="AlphaFoldDB" id="A0AAU9LD10"/>
<reference evidence="1" key="1">
    <citation type="submission" date="2021-11" db="EMBL/GenBank/DDBJ databases">
        <authorList>
            <person name="Islam A."/>
            <person name="Islam S."/>
            <person name="Flora M.S."/>
            <person name="Rahman M."/>
            <person name="Ziaur R.M."/>
            <person name="Epstein J.H."/>
            <person name="Hassan M."/>
            <person name="Klassen M."/>
            <person name="Woodard K."/>
            <person name="Webb A."/>
            <person name="Webby R.J."/>
            <person name="El Zowalaty M.E."/>
        </authorList>
    </citation>
    <scope>NUCLEOTIDE SEQUENCE</scope>
    <source>
        <strain evidence="1">Pbs3</strain>
    </source>
</reference>
<dbReference type="EMBL" id="CAKKTJ010000329">
    <property type="protein sequence ID" value="CAH0481591.1"/>
    <property type="molecule type" value="Genomic_DNA"/>
</dbReference>
<accession>A0AAU9LD10</accession>
<organism evidence="1 2">
    <name type="scientific">Peronospora belbahrii</name>
    <dbReference type="NCBI Taxonomy" id="622444"/>
    <lineage>
        <taxon>Eukaryota</taxon>
        <taxon>Sar</taxon>
        <taxon>Stramenopiles</taxon>
        <taxon>Oomycota</taxon>
        <taxon>Peronosporomycetes</taxon>
        <taxon>Peronosporales</taxon>
        <taxon>Peronosporaceae</taxon>
        <taxon>Peronospora</taxon>
    </lineage>
</organism>
<gene>
    <name evidence="1" type="ORF">PBS003_LOCUS8196</name>
</gene>
<comment type="caution">
    <text evidence="1">The sequence shown here is derived from an EMBL/GenBank/DDBJ whole genome shotgun (WGS) entry which is preliminary data.</text>
</comment>
<proteinExistence type="predicted"/>
<evidence type="ECO:0000313" key="1">
    <source>
        <dbReference type="EMBL" id="CAH0481591.1"/>
    </source>
</evidence>
<dbReference type="Proteomes" id="UP001160483">
    <property type="component" value="Unassembled WGS sequence"/>
</dbReference>
<protein>
    <submittedName>
        <fullName evidence="1">Uncharacterized protein</fullName>
    </submittedName>
</protein>
<evidence type="ECO:0000313" key="2">
    <source>
        <dbReference type="Proteomes" id="UP001160483"/>
    </source>
</evidence>
<sequence>MKTSSRPTKRLASTLDEQHVALSKKPEVCEHKPSVDSTATIINPLASGPSIIEIHAFGLEDQAEALISKDAQSWTLAHLSKWRHDTFNKAMITADNQQSIQPNNSKLSSKEYLRQRQRAYRTHCLASSSKHK</sequence>